<dbReference type="Pfam" id="PF02585">
    <property type="entry name" value="PIG-L"/>
    <property type="match status" value="1"/>
</dbReference>
<keyword evidence="2" id="KW-1185">Reference proteome</keyword>
<dbReference type="GO" id="GO:0016787">
    <property type="term" value="F:hydrolase activity"/>
    <property type="evidence" value="ECO:0007669"/>
    <property type="project" value="UniProtKB-KW"/>
</dbReference>
<reference evidence="1" key="1">
    <citation type="submission" date="2024-05" db="EMBL/GenBank/DDBJ databases">
        <title>Isolation and characterization of Sporomusa carbonis sp. nov., a carboxydotrophic hydrogenogen in the genus of Sporomusa isolated from a charcoal burning pile.</title>
        <authorList>
            <person name="Boeer T."/>
            <person name="Rosenbaum F."/>
            <person name="Eysell L."/>
            <person name="Mueller V."/>
            <person name="Daniel R."/>
            <person name="Poehlein A."/>
        </authorList>
    </citation>
    <scope>NUCLEOTIDE SEQUENCE [LARGE SCALE GENOMIC DNA]</scope>
    <source>
        <strain evidence="1">DSM 3132</strain>
    </source>
</reference>
<dbReference type="Gene3D" id="3.40.50.10320">
    <property type="entry name" value="LmbE-like"/>
    <property type="match status" value="1"/>
</dbReference>
<gene>
    <name evidence="1" type="primary">bshB1</name>
    <name evidence="1" type="ORF">SPACI_041620</name>
</gene>
<dbReference type="InterPro" id="IPR024078">
    <property type="entry name" value="LmbE-like_dom_sf"/>
</dbReference>
<dbReference type="EC" id="3.5.1.-" evidence="1"/>
<dbReference type="Proteomes" id="UP000216052">
    <property type="component" value="Chromosome"/>
</dbReference>
<proteinExistence type="predicted"/>
<sequence>MEKIVLVLAPHTDDGEFGCGGTVVKLISQGYRVVYVAFSAAEQSVLPQFPKDILRHEVLEATSTLGIKAADCIVLNFAVRKFPELRQDILEKMVLLNKEYQPEIVFLPSANDTHQDHLVIAQEGFRAFKKTTMLGYEVPWNNLNFRTTCFYVLAEAQLQTKINALQCYRSQQHRSYATEEFIRSLAITRGTQISQRYAEVFEVMRLINK</sequence>
<dbReference type="SUPFAM" id="SSF102588">
    <property type="entry name" value="LmbE-like"/>
    <property type="match status" value="1"/>
</dbReference>
<accession>A0ABZ3J7M1</accession>
<dbReference type="InterPro" id="IPR003737">
    <property type="entry name" value="GlcNAc_PI_deacetylase-related"/>
</dbReference>
<dbReference type="RefSeq" id="WP_093796326.1">
    <property type="nucleotide sequence ID" value="NZ_CP155571.1"/>
</dbReference>
<keyword evidence="1" id="KW-0378">Hydrolase</keyword>
<dbReference type="PANTHER" id="PTHR12993">
    <property type="entry name" value="N-ACETYLGLUCOSAMINYL-PHOSPHATIDYLINOSITOL DE-N-ACETYLASE-RELATED"/>
    <property type="match status" value="1"/>
</dbReference>
<protein>
    <submittedName>
        <fullName evidence="1">N-acetyl-alpha-D-glucosaminyl L-malate deacetylase 1</fullName>
        <ecNumber evidence="1">3.5.1.-</ecNumber>
    </submittedName>
</protein>
<name>A0ABZ3J7M1_SPOA4</name>
<organism evidence="1 2">
    <name type="scientific">Sporomusa acidovorans (strain ATCC 49682 / DSM 3132 / Mol)</name>
    <dbReference type="NCBI Taxonomy" id="1123286"/>
    <lineage>
        <taxon>Bacteria</taxon>
        <taxon>Bacillati</taxon>
        <taxon>Bacillota</taxon>
        <taxon>Negativicutes</taxon>
        <taxon>Selenomonadales</taxon>
        <taxon>Sporomusaceae</taxon>
        <taxon>Sporomusa</taxon>
    </lineage>
</organism>
<dbReference type="EMBL" id="CP155571">
    <property type="protein sequence ID" value="XFO74053.1"/>
    <property type="molecule type" value="Genomic_DNA"/>
</dbReference>
<dbReference type="PANTHER" id="PTHR12993:SF11">
    <property type="entry name" value="N-ACETYLGLUCOSAMINYL-PHOSPHATIDYLINOSITOL DE-N-ACETYLASE"/>
    <property type="match status" value="1"/>
</dbReference>
<evidence type="ECO:0000313" key="1">
    <source>
        <dbReference type="EMBL" id="XFO74053.1"/>
    </source>
</evidence>
<evidence type="ECO:0000313" key="2">
    <source>
        <dbReference type="Proteomes" id="UP000216052"/>
    </source>
</evidence>